<organism evidence="5 6">
    <name type="scientific">Morus notabilis</name>
    <dbReference type="NCBI Taxonomy" id="981085"/>
    <lineage>
        <taxon>Eukaryota</taxon>
        <taxon>Viridiplantae</taxon>
        <taxon>Streptophyta</taxon>
        <taxon>Embryophyta</taxon>
        <taxon>Tracheophyta</taxon>
        <taxon>Spermatophyta</taxon>
        <taxon>Magnoliopsida</taxon>
        <taxon>eudicotyledons</taxon>
        <taxon>Gunneridae</taxon>
        <taxon>Pentapetalae</taxon>
        <taxon>rosids</taxon>
        <taxon>fabids</taxon>
        <taxon>Rosales</taxon>
        <taxon>Moraceae</taxon>
        <taxon>Moreae</taxon>
        <taxon>Morus</taxon>
    </lineage>
</organism>
<evidence type="ECO:0000256" key="3">
    <source>
        <dbReference type="SAM" id="MobiDB-lite"/>
    </source>
</evidence>
<dbReference type="AlphaFoldDB" id="W9RFZ3"/>
<proteinExistence type="predicted"/>
<sequence length="127" mass="13561">MWRSSGFQWRAKPSQQRAGKPLPKAKAPTRPLAGVGGDAHGKLIGEALESGGVCVDHLSVLGNVPTSLVVVMLQSDGQNLIIIVSGANMCSWPQRLPDEHLELLRSAGIVLHQREIPDSVNIQVAKA</sequence>
<accession>W9RFZ3</accession>
<gene>
    <name evidence="5" type="ORF">L484_017542</name>
</gene>
<evidence type="ECO:0000313" key="5">
    <source>
        <dbReference type="EMBL" id="EXB54104.1"/>
    </source>
</evidence>
<feature type="region of interest" description="Disordered" evidence="3">
    <location>
        <begin position="1"/>
        <end position="33"/>
    </location>
</feature>
<dbReference type="PANTHER" id="PTHR10584:SF166">
    <property type="entry name" value="RIBOKINASE"/>
    <property type="match status" value="1"/>
</dbReference>
<dbReference type="STRING" id="981085.W9RFZ3"/>
<keyword evidence="1" id="KW-0808">Transferase</keyword>
<dbReference type="eggNOG" id="KOG2855">
    <property type="taxonomic scope" value="Eukaryota"/>
</dbReference>
<dbReference type="Pfam" id="PF00294">
    <property type="entry name" value="PfkB"/>
    <property type="match status" value="1"/>
</dbReference>
<protein>
    <recommendedName>
        <fullName evidence="4">Carbohydrate kinase PfkB domain-containing protein</fullName>
    </recommendedName>
</protein>
<dbReference type="EMBL" id="KE344155">
    <property type="protein sequence ID" value="EXB54104.1"/>
    <property type="molecule type" value="Genomic_DNA"/>
</dbReference>
<dbReference type="Gene3D" id="3.40.1190.20">
    <property type="match status" value="1"/>
</dbReference>
<keyword evidence="2" id="KW-0418">Kinase</keyword>
<dbReference type="PANTHER" id="PTHR10584">
    <property type="entry name" value="SUGAR KINASE"/>
    <property type="match status" value="1"/>
</dbReference>
<evidence type="ECO:0000256" key="1">
    <source>
        <dbReference type="ARBA" id="ARBA00022679"/>
    </source>
</evidence>
<dbReference type="Proteomes" id="UP000030645">
    <property type="component" value="Unassembled WGS sequence"/>
</dbReference>
<feature type="domain" description="Carbohydrate kinase PfkB" evidence="4">
    <location>
        <begin position="35"/>
        <end position="114"/>
    </location>
</feature>
<evidence type="ECO:0000256" key="2">
    <source>
        <dbReference type="ARBA" id="ARBA00022777"/>
    </source>
</evidence>
<dbReference type="SUPFAM" id="SSF53613">
    <property type="entry name" value="Ribokinase-like"/>
    <property type="match status" value="1"/>
</dbReference>
<evidence type="ECO:0000313" key="6">
    <source>
        <dbReference type="Proteomes" id="UP000030645"/>
    </source>
</evidence>
<keyword evidence="6" id="KW-1185">Reference proteome</keyword>
<dbReference type="InterPro" id="IPR029056">
    <property type="entry name" value="Ribokinase-like"/>
</dbReference>
<name>W9RFZ3_9ROSA</name>
<dbReference type="GO" id="GO:0016301">
    <property type="term" value="F:kinase activity"/>
    <property type="evidence" value="ECO:0007669"/>
    <property type="project" value="UniProtKB-KW"/>
</dbReference>
<dbReference type="InterPro" id="IPR011611">
    <property type="entry name" value="PfkB_dom"/>
</dbReference>
<evidence type="ECO:0000259" key="4">
    <source>
        <dbReference type="Pfam" id="PF00294"/>
    </source>
</evidence>
<reference evidence="6" key="1">
    <citation type="submission" date="2013-01" db="EMBL/GenBank/DDBJ databases">
        <title>Draft Genome Sequence of a Mulberry Tree, Morus notabilis C.K. Schneid.</title>
        <authorList>
            <person name="He N."/>
            <person name="Zhao S."/>
        </authorList>
    </citation>
    <scope>NUCLEOTIDE SEQUENCE</scope>
</reference>